<sequence length="512" mass="54353">MVGQASFEKVRAMPASAAASLLHTLVTAAAYHRPDAIAVCDGRGTWSYAELDQHSRTYADSLARSGVGAGDRVLIRAVAERWVLAAIYACSRLGAIAVPLSPDLRPAQEQQIVADAEPSLVLTSAPETGPPLGDRPKPDGPPARADADVLFLYTSGSTAQPKAVRCPHAQVLFATGAIAARLGYRSDDVILCRLPLSFDYGLYQAFMAASVGATVLLRGPGRDSGMLAAIRRHAVTVVPVVPSLAHMLIRLGRHATAPGVRLVTNTGQALSAAQIDGIRRVFPHTTVRLMYGITECKRVTIADPDSDLTHPGSVGRPLPGTTVRIVDAQGASLPVGAEGQIVVSGAHLMVGYWKDDALTRQIYRTDAVTGERTLYTGDYGHLDDAGRLYFHGRYDDLFKQGDVRTSAAEIEAAVLADPQVADAALVPPSGDRPAVLFTVTALRSDEVLRRLRERLEPLKVPKICRVVAELPIGSTGKTNRAALRARANQEAAQHVGASSAPGLRLPPPADRS</sequence>
<dbReference type="PATRIC" id="fig|1286094.4.peg.1691"/>
<evidence type="ECO:0000259" key="2">
    <source>
        <dbReference type="Pfam" id="PF00501"/>
    </source>
</evidence>
<keyword evidence="5" id="KW-1185">Reference proteome</keyword>
<organism evidence="4 5">
    <name type="scientific">Streptomyces aurantiacus JA 4570</name>
    <dbReference type="NCBI Taxonomy" id="1286094"/>
    <lineage>
        <taxon>Bacteria</taxon>
        <taxon>Bacillati</taxon>
        <taxon>Actinomycetota</taxon>
        <taxon>Actinomycetes</taxon>
        <taxon>Kitasatosporales</taxon>
        <taxon>Streptomycetaceae</taxon>
        <taxon>Streptomyces</taxon>
        <taxon>Streptomyces aurantiacus group</taxon>
    </lineage>
</organism>
<evidence type="ECO:0000259" key="3">
    <source>
        <dbReference type="Pfam" id="PF13193"/>
    </source>
</evidence>
<dbReference type="PANTHER" id="PTHR43767">
    <property type="entry name" value="LONG-CHAIN-FATTY-ACID--COA LIGASE"/>
    <property type="match status" value="1"/>
</dbReference>
<dbReference type="InterPro" id="IPR000873">
    <property type="entry name" value="AMP-dep_synth/lig_dom"/>
</dbReference>
<protein>
    <submittedName>
        <fullName evidence="4">Putative Plipastatin synthase subunit C</fullName>
    </submittedName>
</protein>
<dbReference type="AlphaFoldDB" id="S3ZP01"/>
<dbReference type="InterPro" id="IPR042099">
    <property type="entry name" value="ANL_N_sf"/>
</dbReference>
<reference evidence="4 5" key="1">
    <citation type="submission" date="2013-02" db="EMBL/GenBank/DDBJ databases">
        <title>Draft Genome Sequence of Streptomyces aurantiacus, Which Produces Setomimycin.</title>
        <authorList>
            <person name="Gruening B.A."/>
            <person name="Praeg A."/>
            <person name="Erxleben A."/>
            <person name="Guenther S."/>
            <person name="Mueller M."/>
        </authorList>
    </citation>
    <scope>NUCLEOTIDE SEQUENCE [LARGE SCALE GENOMIC DNA]</scope>
    <source>
        <strain evidence="4 5">JA 4570</strain>
    </source>
</reference>
<evidence type="ECO:0000313" key="5">
    <source>
        <dbReference type="Proteomes" id="UP000014629"/>
    </source>
</evidence>
<name>S3ZP01_9ACTN</name>
<feature type="domain" description="AMP-dependent synthetase/ligase" evidence="2">
    <location>
        <begin position="28"/>
        <end position="353"/>
    </location>
</feature>
<dbReference type="Pfam" id="PF13193">
    <property type="entry name" value="AMP-binding_C"/>
    <property type="match status" value="1"/>
</dbReference>
<dbReference type="GO" id="GO:0016878">
    <property type="term" value="F:acid-thiol ligase activity"/>
    <property type="evidence" value="ECO:0007669"/>
    <property type="project" value="UniProtKB-ARBA"/>
</dbReference>
<feature type="region of interest" description="Disordered" evidence="1">
    <location>
        <begin position="119"/>
        <end position="140"/>
    </location>
</feature>
<dbReference type="InterPro" id="IPR045851">
    <property type="entry name" value="AMP-bd_C_sf"/>
</dbReference>
<feature type="region of interest" description="Disordered" evidence="1">
    <location>
        <begin position="491"/>
        <end position="512"/>
    </location>
</feature>
<dbReference type="InterPro" id="IPR050237">
    <property type="entry name" value="ATP-dep_AMP-bd_enzyme"/>
</dbReference>
<dbReference type="EMBL" id="AOPZ01000066">
    <property type="protein sequence ID" value="EPH45236.1"/>
    <property type="molecule type" value="Genomic_DNA"/>
</dbReference>
<dbReference type="Proteomes" id="UP000014629">
    <property type="component" value="Unassembled WGS sequence"/>
</dbReference>
<accession>S3ZP01</accession>
<dbReference type="SUPFAM" id="SSF56801">
    <property type="entry name" value="Acetyl-CoA synthetase-like"/>
    <property type="match status" value="1"/>
</dbReference>
<comment type="caution">
    <text evidence="4">The sequence shown here is derived from an EMBL/GenBank/DDBJ whole genome shotgun (WGS) entry which is preliminary data.</text>
</comment>
<feature type="domain" description="AMP-binding enzyme C-terminal" evidence="3">
    <location>
        <begin position="409"/>
        <end position="477"/>
    </location>
</feature>
<dbReference type="Gene3D" id="3.30.300.30">
    <property type="match status" value="1"/>
</dbReference>
<evidence type="ECO:0000256" key="1">
    <source>
        <dbReference type="SAM" id="MobiDB-lite"/>
    </source>
</evidence>
<dbReference type="Gene3D" id="3.40.50.12780">
    <property type="entry name" value="N-terminal domain of ligase-like"/>
    <property type="match status" value="1"/>
</dbReference>
<proteinExistence type="predicted"/>
<dbReference type="InterPro" id="IPR025110">
    <property type="entry name" value="AMP-bd_C"/>
</dbReference>
<dbReference type="Pfam" id="PF00501">
    <property type="entry name" value="AMP-binding"/>
    <property type="match status" value="1"/>
</dbReference>
<dbReference type="PANTHER" id="PTHR43767:SF1">
    <property type="entry name" value="NONRIBOSOMAL PEPTIDE SYNTHASE PES1 (EUROFUNG)-RELATED"/>
    <property type="match status" value="1"/>
</dbReference>
<gene>
    <name evidence="4" type="ORF">STRAU_1712</name>
</gene>
<evidence type="ECO:0000313" key="4">
    <source>
        <dbReference type="EMBL" id="EPH45236.1"/>
    </source>
</evidence>